<protein>
    <recommendedName>
        <fullName evidence="3">NYN domain-containing protein</fullName>
    </recommendedName>
</protein>
<feature type="non-terminal residue" evidence="1">
    <location>
        <position position="63"/>
    </location>
</feature>
<dbReference type="Proteomes" id="UP000315689">
    <property type="component" value="Unassembled WGS sequence"/>
</dbReference>
<reference evidence="1 2" key="1">
    <citation type="submission" date="2017-07" db="EMBL/GenBank/DDBJ databases">
        <title>Mechanisms for carbon and nitrogen cycling indicate functional differentiation within the Candidate Phyla Radiation.</title>
        <authorList>
            <person name="Danczak R.E."/>
            <person name="Johnston M.D."/>
            <person name="Kenah C."/>
            <person name="Slattery M."/>
            <person name="Wrighton K.C."/>
            <person name="Wilkins M.J."/>
        </authorList>
    </citation>
    <scope>NUCLEOTIDE SEQUENCE [LARGE SCALE GENOMIC DNA]</scope>
    <source>
        <strain evidence="1">Licking1014_7</strain>
    </source>
</reference>
<dbReference type="Gene3D" id="3.40.50.1010">
    <property type="entry name" value="5'-nuclease"/>
    <property type="match status" value="1"/>
</dbReference>
<evidence type="ECO:0000313" key="2">
    <source>
        <dbReference type="Proteomes" id="UP000315689"/>
    </source>
</evidence>
<accession>A0A554LJW0</accession>
<organism evidence="1 2">
    <name type="scientific">Candidatus Berkelbacteria bacterium Licking1014_7</name>
    <dbReference type="NCBI Taxonomy" id="2017147"/>
    <lineage>
        <taxon>Bacteria</taxon>
        <taxon>Candidatus Berkelbacteria</taxon>
    </lineage>
</organism>
<dbReference type="EMBL" id="VMGK01000010">
    <property type="protein sequence ID" value="TSC92939.1"/>
    <property type="molecule type" value="Genomic_DNA"/>
</dbReference>
<proteinExistence type="predicted"/>
<dbReference type="AlphaFoldDB" id="A0A554LJW0"/>
<sequence>MIKKDNNFAYIDAANLHNGVRELGWKLDYKRFRVWLREKYSVQTAYIFIGLIPKYKDIYKSLQ</sequence>
<evidence type="ECO:0000313" key="1">
    <source>
        <dbReference type="EMBL" id="TSC92939.1"/>
    </source>
</evidence>
<gene>
    <name evidence="1" type="ORF">CEN89_381</name>
</gene>
<evidence type="ECO:0008006" key="3">
    <source>
        <dbReference type="Google" id="ProtNLM"/>
    </source>
</evidence>
<name>A0A554LJW0_9BACT</name>
<comment type="caution">
    <text evidence="1">The sequence shown here is derived from an EMBL/GenBank/DDBJ whole genome shotgun (WGS) entry which is preliminary data.</text>
</comment>